<dbReference type="EMBL" id="CAKKNE010000006">
    <property type="protein sequence ID" value="CAH0378757.1"/>
    <property type="molecule type" value="Genomic_DNA"/>
</dbReference>
<gene>
    <name evidence="3" type="ORF">PECAL_6P03540</name>
</gene>
<dbReference type="Pfam" id="PF13840">
    <property type="entry name" value="ACT_7"/>
    <property type="match status" value="1"/>
</dbReference>
<dbReference type="PANTHER" id="PTHR31131:SF6">
    <property type="entry name" value="CASTOR ACT DOMAIN-CONTAINING PROTEIN"/>
    <property type="match status" value="1"/>
</dbReference>
<dbReference type="InterPro" id="IPR051719">
    <property type="entry name" value="CASTOR_mTORC1"/>
</dbReference>
<sequence length="182" mass="19569">MAELDAAAMERLRKEMGEKVEIPVPEGMIPVHDNKATAVLAAPGDLERLRESMEPELVMSTLVDPLAVVRLTPFSAIPEWANHSTFCSITRTADELSIVTCSFDVPATEQREGPFTAFMVHGPLDFALTGILSRIATALARAGVSIFAISTFDTDYVLVPSADADKARSALTASGTCRFTDP</sequence>
<keyword evidence="4" id="KW-1185">Reference proteome</keyword>
<dbReference type="OrthoDB" id="58529at2759"/>
<organism evidence="3 4">
    <name type="scientific">Pelagomonas calceolata</name>
    <dbReference type="NCBI Taxonomy" id="35677"/>
    <lineage>
        <taxon>Eukaryota</taxon>
        <taxon>Sar</taxon>
        <taxon>Stramenopiles</taxon>
        <taxon>Ochrophyta</taxon>
        <taxon>Pelagophyceae</taxon>
        <taxon>Pelagomonadales</taxon>
        <taxon>Pelagomonadaceae</taxon>
        <taxon>Pelagomonas</taxon>
    </lineage>
</organism>
<name>A0A8J2SZB9_9STRA</name>
<dbReference type="InterPro" id="IPR027795">
    <property type="entry name" value="CASTOR_ACT_dom"/>
</dbReference>
<accession>A0A8J2SZB9</accession>
<dbReference type="PANTHER" id="PTHR31131">
    <property type="entry name" value="CHROMOSOME 1, WHOLE GENOME SHOTGUN SEQUENCE"/>
    <property type="match status" value="1"/>
</dbReference>
<evidence type="ECO:0000313" key="3">
    <source>
        <dbReference type="EMBL" id="CAH0378757.1"/>
    </source>
</evidence>
<dbReference type="SUPFAM" id="SSF55021">
    <property type="entry name" value="ACT-like"/>
    <property type="match status" value="2"/>
</dbReference>
<dbReference type="InterPro" id="IPR045865">
    <property type="entry name" value="ACT-like_dom_sf"/>
</dbReference>
<protein>
    <submittedName>
        <fullName evidence="3">Uncharacterized protein</fullName>
    </submittedName>
</protein>
<evidence type="ECO:0000259" key="1">
    <source>
        <dbReference type="Pfam" id="PF13840"/>
    </source>
</evidence>
<dbReference type="Pfam" id="PF21631">
    <property type="entry name" value="A9CJY8-like_N"/>
    <property type="match status" value="1"/>
</dbReference>
<dbReference type="Proteomes" id="UP000789595">
    <property type="component" value="Unassembled WGS sequence"/>
</dbReference>
<feature type="domain" description="A9CJY8-like N-terminal" evidence="2">
    <location>
        <begin position="67"/>
        <end position="104"/>
    </location>
</feature>
<proteinExistence type="predicted"/>
<comment type="caution">
    <text evidence="3">The sequence shown here is derived from an EMBL/GenBank/DDBJ whole genome shotgun (WGS) entry which is preliminary data.</text>
</comment>
<evidence type="ECO:0000313" key="4">
    <source>
        <dbReference type="Proteomes" id="UP000789595"/>
    </source>
</evidence>
<evidence type="ECO:0000259" key="2">
    <source>
        <dbReference type="Pfam" id="PF21631"/>
    </source>
</evidence>
<reference evidence="3" key="1">
    <citation type="submission" date="2021-11" db="EMBL/GenBank/DDBJ databases">
        <authorList>
            <consortium name="Genoscope - CEA"/>
            <person name="William W."/>
        </authorList>
    </citation>
    <scope>NUCLEOTIDE SEQUENCE</scope>
</reference>
<feature type="domain" description="CASTOR ACT" evidence="1">
    <location>
        <begin position="115"/>
        <end position="172"/>
    </location>
</feature>
<dbReference type="AlphaFoldDB" id="A0A8J2SZB9"/>
<dbReference type="CDD" id="cd04868">
    <property type="entry name" value="ACT_AK-like"/>
    <property type="match status" value="1"/>
</dbReference>
<dbReference type="Gene3D" id="3.30.2130.10">
    <property type="entry name" value="VC0802-like"/>
    <property type="match status" value="1"/>
</dbReference>
<dbReference type="InterPro" id="IPR049447">
    <property type="entry name" value="A9CJY8-like_N"/>
</dbReference>